<accession>A0ABX8UYL9</accession>
<keyword evidence="1" id="KW-1133">Transmembrane helix</keyword>
<keyword evidence="1" id="KW-0472">Membrane</keyword>
<dbReference type="Proteomes" id="UP000826014">
    <property type="component" value="Chromosome"/>
</dbReference>
<evidence type="ECO:0000256" key="1">
    <source>
        <dbReference type="SAM" id="Phobius"/>
    </source>
</evidence>
<dbReference type="EMBL" id="CP075587">
    <property type="protein sequence ID" value="QYF48059.1"/>
    <property type="molecule type" value="Genomic_DNA"/>
</dbReference>
<proteinExistence type="predicted"/>
<name>A0ABX8UYL9_9BACT</name>
<feature type="transmembrane region" description="Helical" evidence="1">
    <location>
        <begin position="290"/>
        <end position="312"/>
    </location>
</feature>
<evidence type="ECO:0000313" key="2">
    <source>
        <dbReference type="EMBL" id="QYF48059.1"/>
    </source>
</evidence>
<dbReference type="Gene3D" id="3.30.420.380">
    <property type="match status" value="1"/>
</dbReference>
<gene>
    <name evidence="2" type="ORF">RHABOEDO_000150</name>
</gene>
<reference evidence="2 3" key="1">
    <citation type="journal article" date="2022" name="bioRxiv">
        <title>Ecology and evolution of chlamydial symbionts of arthropods.</title>
        <authorList>
            <person name="Halter T."/>
            <person name="Koestlbacher S."/>
            <person name="Collingro A."/>
            <person name="Sixt B.S."/>
            <person name="Toenshoff E.R."/>
            <person name="Hendrickx F."/>
            <person name="Kostanjsek R."/>
            <person name="Horn M."/>
        </authorList>
    </citation>
    <scope>NUCLEOTIDE SEQUENCE [LARGE SCALE GENOMIC DNA]</scope>
    <source>
        <strain evidence="2">W744xW776</strain>
    </source>
</reference>
<dbReference type="SUPFAM" id="SSF53067">
    <property type="entry name" value="Actin-like ATPase domain"/>
    <property type="match status" value="1"/>
</dbReference>
<dbReference type="RefSeq" id="WP_215216917.1">
    <property type="nucleotide sequence ID" value="NZ_CP075587.1"/>
</dbReference>
<sequence>MVTVGIALNQEHLRIAVLTKKKLKISIQKIFTIKNSPESIKQLYRDLVVYDKNFNISSFLEAQDVLLRRLTLPLTEKRKILATLPFQIDSLIMTPNDSMVSVCIDRIAKKSSSVGVFITSQHLFFKHVEFLESKGLHTHFVGCATASLFRFITWAFPKQKKGIVIHIGSQEILCLFYQENRLESAKAFSADPACFKKNLEKYQLFLSQKGWDTHSTCVYIEETPSSINLKSVVGEIFDGEQLTLEDPDHHLHALAIGAALEALAEDGRQVNFSQKMFMTKKTKQGFLKRTFYYLGACAVLNLASLVGMQIYLHKKQTALLTHITSILPKELQKPSPKSIQDWQNKLLVWKNKLSTQKFPFPLLPTIPKVSDVLAWISAHPAFIHEGKVKEGIEVLSIHYQMLKYPTVDQKNLPYEAQVEIAFTASIPRLAREFHESLIKENPMIHAKKPVQWHAQGNKYCAIFTLKPLN</sequence>
<keyword evidence="3" id="KW-1185">Reference proteome</keyword>
<protein>
    <submittedName>
        <fullName evidence="2">Uncharacterized protein</fullName>
    </submittedName>
</protein>
<dbReference type="InterPro" id="IPR043129">
    <property type="entry name" value="ATPase_NBD"/>
</dbReference>
<evidence type="ECO:0000313" key="3">
    <source>
        <dbReference type="Proteomes" id="UP000826014"/>
    </source>
</evidence>
<keyword evidence="1" id="KW-0812">Transmembrane</keyword>
<organism evidence="2 3">
    <name type="scientific">Candidatus Rhabdochlamydia oedothoracis</name>
    <dbReference type="NCBI Taxonomy" id="2720720"/>
    <lineage>
        <taxon>Bacteria</taxon>
        <taxon>Pseudomonadati</taxon>
        <taxon>Chlamydiota</taxon>
        <taxon>Chlamydiia</taxon>
        <taxon>Parachlamydiales</taxon>
        <taxon>Candidatus Rhabdochlamydiaceae</taxon>
        <taxon>Candidatus Rhabdochlamydia</taxon>
    </lineage>
</organism>